<evidence type="ECO:0000313" key="2">
    <source>
        <dbReference type="EMBL" id="MEQ2287403.1"/>
    </source>
</evidence>
<feature type="region of interest" description="Disordered" evidence="1">
    <location>
        <begin position="1"/>
        <end position="54"/>
    </location>
</feature>
<protein>
    <submittedName>
        <fullName evidence="2">Uncharacterized protein</fullName>
    </submittedName>
</protein>
<proteinExistence type="predicted"/>
<feature type="compositionally biased region" description="Gly residues" evidence="1">
    <location>
        <begin position="1"/>
        <end position="18"/>
    </location>
</feature>
<dbReference type="EMBL" id="JAHRIP010019552">
    <property type="protein sequence ID" value="MEQ2287403.1"/>
    <property type="molecule type" value="Genomic_DNA"/>
</dbReference>
<keyword evidence="3" id="KW-1185">Reference proteome</keyword>
<evidence type="ECO:0000313" key="3">
    <source>
        <dbReference type="Proteomes" id="UP001469553"/>
    </source>
</evidence>
<comment type="caution">
    <text evidence="2">The sequence shown here is derived from an EMBL/GenBank/DDBJ whole genome shotgun (WGS) entry which is preliminary data.</text>
</comment>
<name>A0ABV0Y1E3_9TELE</name>
<dbReference type="Proteomes" id="UP001469553">
    <property type="component" value="Unassembled WGS sequence"/>
</dbReference>
<gene>
    <name evidence="2" type="ORF">AMECASPLE_012028</name>
</gene>
<reference evidence="2 3" key="1">
    <citation type="submission" date="2021-06" db="EMBL/GenBank/DDBJ databases">
        <authorList>
            <person name="Palmer J.M."/>
        </authorList>
    </citation>
    <scope>NUCLEOTIDE SEQUENCE [LARGE SCALE GENOMIC DNA]</scope>
    <source>
        <strain evidence="2 3">AS_MEX2019</strain>
        <tissue evidence="2">Muscle</tissue>
    </source>
</reference>
<evidence type="ECO:0000256" key="1">
    <source>
        <dbReference type="SAM" id="MobiDB-lite"/>
    </source>
</evidence>
<accession>A0ABV0Y1E3</accession>
<sequence length="172" mass="18363">MEVRGRAGGAGGVGGEGGVASAPMTSAEFKVGRASPRGEERELGGGGGAHPHLTSAQLNSANYQRSHFLADGAPCRTVEALISPLQLAVSGFPNKDWLKSRCLERDTAESGEGSRLSSDDRAQVLQRADGRLIRPESIFAGCRSTAGVNMHESYHTTRKQNEHNIRIFKIIH</sequence>
<organism evidence="2 3">
    <name type="scientific">Ameca splendens</name>
    <dbReference type="NCBI Taxonomy" id="208324"/>
    <lineage>
        <taxon>Eukaryota</taxon>
        <taxon>Metazoa</taxon>
        <taxon>Chordata</taxon>
        <taxon>Craniata</taxon>
        <taxon>Vertebrata</taxon>
        <taxon>Euteleostomi</taxon>
        <taxon>Actinopterygii</taxon>
        <taxon>Neopterygii</taxon>
        <taxon>Teleostei</taxon>
        <taxon>Neoteleostei</taxon>
        <taxon>Acanthomorphata</taxon>
        <taxon>Ovalentaria</taxon>
        <taxon>Atherinomorphae</taxon>
        <taxon>Cyprinodontiformes</taxon>
        <taxon>Goodeidae</taxon>
        <taxon>Ameca</taxon>
    </lineage>
</organism>